<dbReference type="EMBL" id="AP022821">
    <property type="protein sequence ID" value="BCA93230.1"/>
    <property type="molecule type" value="Genomic_DNA"/>
</dbReference>
<dbReference type="Pfam" id="PF00939">
    <property type="entry name" value="Na_sulph_symp"/>
    <property type="match status" value="1"/>
</dbReference>
<name>A0A6F8SZ99_9GAMM</name>
<dbReference type="AlphaFoldDB" id="A0A6F8SZ99"/>
<evidence type="ECO:0000256" key="2">
    <source>
        <dbReference type="ARBA" id="ARBA00007349"/>
    </source>
</evidence>
<accession>A0A6F8SZ99</accession>
<evidence type="ECO:0000313" key="7">
    <source>
        <dbReference type="EMBL" id="BCA93230.1"/>
    </source>
</evidence>
<proteinExistence type="inferred from homology"/>
<feature type="transmembrane region" description="Helical" evidence="6">
    <location>
        <begin position="59"/>
        <end position="76"/>
    </location>
</feature>
<feature type="transmembrane region" description="Helical" evidence="6">
    <location>
        <begin position="12"/>
        <end position="30"/>
    </location>
</feature>
<organism evidence="7 8">
    <name type="scientific">Vreelandella aquamarina</name>
    <dbReference type="NCBI Taxonomy" id="77097"/>
    <lineage>
        <taxon>Bacteria</taxon>
        <taxon>Pseudomonadati</taxon>
        <taxon>Pseudomonadota</taxon>
        <taxon>Gammaproteobacteria</taxon>
        <taxon>Oceanospirillales</taxon>
        <taxon>Halomonadaceae</taxon>
        <taxon>Vreelandella</taxon>
    </lineage>
</organism>
<dbReference type="PANTHER" id="PTHR42826">
    <property type="entry name" value="DICARBOXYLATE TRANSPORTER 2.1, CHLOROPLASTIC"/>
    <property type="match status" value="1"/>
</dbReference>
<evidence type="ECO:0000256" key="3">
    <source>
        <dbReference type="ARBA" id="ARBA00022692"/>
    </source>
</evidence>
<keyword evidence="4 6" id="KW-1133">Transmembrane helix</keyword>
<dbReference type="GO" id="GO:0022857">
    <property type="term" value="F:transmembrane transporter activity"/>
    <property type="evidence" value="ECO:0007669"/>
    <property type="project" value="InterPro"/>
</dbReference>
<evidence type="ECO:0000256" key="5">
    <source>
        <dbReference type="ARBA" id="ARBA00023136"/>
    </source>
</evidence>
<dbReference type="PIRSF" id="PIRSF002457">
    <property type="entry name" value="DASS"/>
    <property type="match status" value="1"/>
</dbReference>
<dbReference type="NCBIfam" id="TIGR00785">
    <property type="entry name" value="dass"/>
    <property type="match status" value="1"/>
</dbReference>
<dbReference type="GO" id="GO:0016020">
    <property type="term" value="C:membrane"/>
    <property type="evidence" value="ECO:0007669"/>
    <property type="project" value="UniProtKB-SubCell"/>
</dbReference>
<feature type="transmembrane region" description="Helical" evidence="6">
    <location>
        <begin position="312"/>
        <end position="331"/>
    </location>
</feature>
<dbReference type="Proteomes" id="UP000503197">
    <property type="component" value="Chromosome"/>
</dbReference>
<feature type="transmembrane region" description="Helical" evidence="6">
    <location>
        <begin position="235"/>
        <end position="261"/>
    </location>
</feature>
<keyword evidence="5 6" id="KW-0472">Membrane</keyword>
<feature type="transmembrane region" description="Helical" evidence="6">
    <location>
        <begin position="96"/>
        <end position="119"/>
    </location>
</feature>
<reference evidence="7 8" key="1">
    <citation type="submission" date="2020-02" db="EMBL/GenBank/DDBJ databases">
        <title>Complete Genome Sequence of Halomonas meridiana strain BAA-801, Isolated from Deep Sea Thermal Vent.</title>
        <authorList>
            <person name="Takahashi Y."/>
            <person name="Takahashi H."/>
            <person name="Galipon J."/>
            <person name="Arakawa K."/>
        </authorList>
    </citation>
    <scope>NUCLEOTIDE SEQUENCE [LARGE SCALE GENOMIC DNA]</scope>
    <source>
        <strain evidence="7 8">Slthf1</strain>
    </source>
</reference>
<feature type="transmembrane region" description="Helical" evidence="6">
    <location>
        <begin position="380"/>
        <end position="413"/>
    </location>
</feature>
<gene>
    <name evidence="7" type="ORF">HMSLTHF_30050</name>
</gene>
<feature type="transmembrane region" description="Helical" evidence="6">
    <location>
        <begin position="425"/>
        <end position="445"/>
    </location>
</feature>
<dbReference type="InterPro" id="IPR001898">
    <property type="entry name" value="SLC13A/DASS"/>
</dbReference>
<evidence type="ECO:0000256" key="6">
    <source>
        <dbReference type="SAM" id="Phobius"/>
    </source>
</evidence>
<feature type="transmembrane region" description="Helical" evidence="6">
    <location>
        <begin position="290"/>
        <end position="306"/>
    </location>
</feature>
<feature type="transmembrane region" description="Helical" evidence="6">
    <location>
        <begin position="195"/>
        <end position="215"/>
    </location>
</feature>
<feature type="transmembrane region" description="Helical" evidence="6">
    <location>
        <begin position="343"/>
        <end position="368"/>
    </location>
</feature>
<dbReference type="RefSeq" id="WP_058578114.1">
    <property type="nucleotide sequence ID" value="NZ_AP022821.1"/>
</dbReference>
<comment type="similarity">
    <text evidence="2">Belongs to the SLC13A/DASS transporter (TC 2.A.47) family. DIT1 subfamily.</text>
</comment>
<evidence type="ECO:0000256" key="4">
    <source>
        <dbReference type="ARBA" id="ARBA00022989"/>
    </source>
</evidence>
<protein>
    <submittedName>
        <fullName evidence="7">ABC transporter permease</fullName>
    </submittedName>
</protein>
<evidence type="ECO:0000256" key="1">
    <source>
        <dbReference type="ARBA" id="ARBA00004141"/>
    </source>
</evidence>
<feature type="transmembrane region" description="Helical" evidence="6">
    <location>
        <begin position="36"/>
        <end position="52"/>
    </location>
</feature>
<sequence length="489" mass="52613">MNLSASLRSRWPLLAPLATTLVIALLPTPAGLPPHAWYFFAIFLGCVVGLILEPLPGAVIGLVGVTLVALLSRWVLFSPEQLANDGFNAANQAFAWAVSGFTNATVWLIFGAFMFALGYEKTGLGRRISLWLVHAMGKRTLTLGYAVMIADGILAPFTPSNTARSAGTIYPVIRNLPPLYDSHPNDPSMKRMGSFLMWTAIAATCVTSSMFLTALAPNLLAIALTESATGIHISWGQWFVAVVPVGVLLLLLVPLLCYWLCAPEVKAGHEISDWAKGELQNLGPLTRHEIVLVIMVVTALLLWIFAGDRVSASLVGLVVICGMLLTGMVSWNDILDNRAAWNTFVWFATLVALAGGLSQVGFVGWFGNLVGGQISHFDPLVAMVALVVIFYVLHYFFASITAHVTALLPVMLAAASGIAGLDMQLFILLLLPTLGFMGILTPYGTGPSPVYYGSGYLPSALYWRLGAIFGLLFLVAWLAIGLPWLLLIQ</sequence>
<evidence type="ECO:0000313" key="8">
    <source>
        <dbReference type="Proteomes" id="UP000503197"/>
    </source>
</evidence>
<feature type="transmembrane region" description="Helical" evidence="6">
    <location>
        <begin position="465"/>
        <end position="487"/>
    </location>
</feature>
<comment type="subcellular location">
    <subcellularLocation>
        <location evidence="1">Membrane</location>
        <topology evidence="1">Multi-pass membrane protein</topology>
    </subcellularLocation>
</comment>
<keyword evidence="3 6" id="KW-0812">Transmembrane</keyword>
<dbReference type="InterPro" id="IPR030676">
    <property type="entry name" value="CitT-rel"/>
</dbReference>